<dbReference type="InterPro" id="IPR007173">
    <property type="entry name" value="ALO_C"/>
</dbReference>
<keyword evidence="1" id="KW-0560">Oxidoreductase</keyword>
<dbReference type="Gene3D" id="3.30.70.2520">
    <property type="match status" value="1"/>
</dbReference>
<dbReference type="Pfam" id="PF01565">
    <property type="entry name" value="FAD_binding_4"/>
    <property type="match status" value="1"/>
</dbReference>
<dbReference type="InterPro" id="IPR016171">
    <property type="entry name" value="Vanillyl_alc_oxidase_C-sub2"/>
</dbReference>
<sequence>MTHNWAGNVTFSARELHRPRSVEELASLVAGHTRVKALGAGHSFSRIADTEGVLVSLSDLPPLVETDPVAATARVGAGMPLYAVCAALRERGLALPNLPSTTHLTVAGACATGTHGSGDAHATVSAGVRSVELVTAGGSTLTLSRGEPDFGGAVTSLGALGVVTALTFDVVPSFTVEQRVWEGLPWEVLFAEHARIAASAHSVSVFTDWTARPSCWVKRRTGDPAAGLEWTGAVPAGGPRHPVRGMDAGAVTVQDGVPGAWDERLPHFRVGATPSVGAEIQSEYFTRRTDAPAAMRELRSLAEELAPVLRVCEIRTVAGDPCWLGPGADGRVGFHFTWSPNVPAVHRVLDLVEERLAPFAPVPHWGKVHRMTPAAVRAGHPSAGRFAALRHRLDPGGVFGNATLDAVFGGAAPGAVLPGGTA</sequence>
<dbReference type="PANTHER" id="PTHR43762">
    <property type="entry name" value="L-GULONOLACTONE OXIDASE"/>
    <property type="match status" value="1"/>
</dbReference>
<accession>A0AA90H6Y8</accession>
<evidence type="ECO:0000313" key="3">
    <source>
        <dbReference type="EMBL" id="MDI5972361.1"/>
    </source>
</evidence>
<dbReference type="Gene3D" id="3.30.70.2530">
    <property type="match status" value="1"/>
</dbReference>
<dbReference type="InterPro" id="IPR016167">
    <property type="entry name" value="FAD-bd_PCMH_sub1"/>
</dbReference>
<comment type="caution">
    <text evidence="3">The sequence shown here is derived from an EMBL/GenBank/DDBJ whole genome shotgun (WGS) entry which is preliminary data.</text>
</comment>
<dbReference type="InterPro" id="IPR016169">
    <property type="entry name" value="FAD-bd_PCMH_sub2"/>
</dbReference>
<organism evidence="3">
    <name type="scientific">Streptantibioticus silvisoli</name>
    <dbReference type="NCBI Taxonomy" id="2705255"/>
    <lineage>
        <taxon>Bacteria</taxon>
        <taxon>Bacillati</taxon>
        <taxon>Actinomycetota</taxon>
        <taxon>Actinomycetes</taxon>
        <taxon>Kitasatosporales</taxon>
        <taxon>Streptomycetaceae</taxon>
        <taxon>Streptantibioticus</taxon>
    </lineage>
</organism>
<dbReference type="AlphaFoldDB" id="A0AA90H6Y8"/>
<dbReference type="PROSITE" id="PS51387">
    <property type="entry name" value="FAD_PCMH"/>
    <property type="match status" value="1"/>
</dbReference>
<evidence type="ECO:0000256" key="1">
    <source>
        <dbReference type="ARBA" id="ARBA00023002"/>
    </source>
</evidence>
<dbReference type="PIRSF" id="PIRSF000136">
    <property type="entry name" value="LGO_GLO"/>
    <property type="match status" value="1"/>
</dbReference>
<gene>
    <name evidence="3" type="ORF">POF50_023985</name>
</gene>
<dbReference type="InterPro" id="IPR036318">
    <property type="entry name" value="FAD-bd_PCMH-like_sf"/>
</dbReference>
<dbReference type="PANTHER" id="PTHR43762:SF1">
    <property type="entry name" value="D-ARABINONO-1,4-LACTONE OXIDASE"/>
    <property type="match status" value="1"/>
</dbReference>
<dbReference type="InterPro" id="IPR016166">
    <property type="entry name" value="FAD-bd_PCMH"/>
</dbReference>
<dbReference type="GO" id="GO:0080049">
    <property type="term" value="F:L-gulono-1,4-lactone dehydrogenase activity"/>
    <property type="evidence" value="ECO:0007669"/>
    <property type="project" value="TreeGrafter"/>
</dbReference>
<dbReference type="SUPFAM" id="SSF56176">
    <property type="entry name" value="FAD-binding/transporter-associated domain-like"/>
    <property type="match status" value="1"/>
</dbReference>
<dbReference type="GO" id="GO:0071949">
    <property type="term" value="F:FAD binding"/>
    <property type="evidence" value="ECO:0007669"/>
    <property type="project" value="InterPro"/>
</dbReference>
<name>A0AA90H6Y8_9ACTN</name>
<dbReference type="RefSeq" id="WP_271315541.1">
    <property type="nucleotide sequence ID" value="NZ_JABXJJ020000031.1"/>
</dbReference>
<dbReference type="EMBL" id="JABXJJ020000031">
    <property type="protein sequence ID" value="MDI5972361.1"/>
    <property type="molecule type" value="Genomic_DNA"/>
</dbReference>
<proteinExistence type="predicted"/>
<feature type="domain" description="FAD-binding PCMH-type" evidence="2">
    <location>
        <begin position="9"/>
        <end position="173"/>
    </location>
</feature>
<dbReference type="Pfam" id="PF04030">
    <property type="entry name" value="ALO"/>
    <property type="match status" value="1"/>
</dbReference>
<evidence type="ECO:0000259" key="2">
    <source>
        <dbReference type="PROSITE" id="PS51387"/>
    </source>
</evidence>
<dbReference type="Gene3D" id="3.30.465.10">
    <property type="match status" value="1"/>
</dbReference>
<dbReference type="Gene3D" id="3.30.43.10">
    <property type="entry name" value="Uridine Diphospho-n-acetylenolpyruvylglucosamine Reductase, domain 2"/>
    <property type="match status" value="1"/>
</dbReference>
<dbReference type="InterPro" id="IPR010031">
    <property type="entry name" value="FAD_lactone_oxidase-like"/>
</dbReference>
<dbReference type="Gene3D" id="1.10.45.10">
    <property type="entry name" value="Vanillyl-alcohol Oxidase, Chain A, domain 4"/>
    <property type="match status" value="1"/>
</dbReference>
<dbReference type="GO" id="GO:0016020">
    <property type="term" value="C:membrane"/>
    <property type="evidence" value="ECO:0007669"/>
    <property type="project" value="InterPro"/>
</dbReference>
<protein>
    <submittedName>
        <fullName evidence="3">FAD-binding protein</fullName>
    </submittedName>
</protein>
<dbReference type="GO" id="GO:0003885">
    <property type="term" value="F:D-arabinono-1,4-lactone oxidase activity"/>
    <property type="evidence" value="ECO:0007669"/>
    <property type="project" value="InterPro"/>
</dbReference>
<dbReference type="InterPro" id="IPR006094">
    <property type="entry name" value="Oxid_FAD_bind_N"/>
</dbReference>
<reference evidence="3" key="1">
    <citation type="submission" date="2023-05" db="EMBL/GenBank/DDBJ databases">
        <title>Streptantibioticus silvisoli sp. nov., acidotolerant actinomycetes 1 from pine litter.</title>
        <authorList>
            <person name="Swiecimska M."/>
            <person name="Golinska P."/>
            <person name="Sangal V."/>
            <person name="Wachnowicz B."/>
            <person name="Goodfellow M."/>
        </authorList>
    </citation>
    <scope>NUCLEOTIDE SEQUENCE</scope>
    <source>
        <strain evidence="3">SL13</strain>
    </source>
</reference>